<name>A0A183A1H7_9TREM</name>
<evidence type="ECO:0000313" key="3">
    <source>
        <dbReference type="WBParaSite" id="ECPE_0000081201-mRNA-1"/>
    </source>
</evidence>
<accession>A0A183A1H7</accession>
<reference evidence="1 2" key="2">
    <citation type="submission" date="2018-11" db="EMBL/GenBank/DDBJ databases">
        <authorList>
            <consortium name="Pathogen Informatics"/>
        </authorList>
    </citation>
    <scope>NUCLEOTIDE SEQUENCE [LARGE SCALE GENOMIC DNA]</scope>
    <source>
        <strain evidence="1 2">Egypt</strain>
    </source>
</reference>
<dbReference type="EMBL" id="UZAN01003368">
    <property type="protein sequence ID" value="VDP29351.1"/>
    <property type="molecule type" value="Genomic_DNA"/>
</dbReference>
<evidence type="ECO:0000313" key="2">
    <source>
        <dbReference type="Proteomes" id="UP000272942"/>
    </source>
</evidence>
<organism evidence="3">
    <name type="scientific">Echinostoma caproni</name>
    <dbReference type="NCBI Taxonomy" id="27848"/>
    <lineage>
        <taxon>Eukaryota</taxon>
        <taxon>Metazoa</taxon>
        <taxon>Spiralia</taxon>
        <taxon>Lophotrochozoa</taxon>
        <taxon>Platyhelminthes</taxon>
        <taxon>Trematoda</taxon>
        <taxon>Digenea</taxon>
        <taxon>Plagiorchiida</taxon>
        <taxon>Echinostomata</taxon>
        <taxon>Echinostomatoidea</taxon>
        <taxon>Echinostomatidae</taxon>
        <taxon>Echinostoma</taxon>
    </lineage>
</organism>
<sequence length="83" mass="9281">MWDQIQNAGLCNGFGQFRCSIYPPIKRCDHAIFLDDAAQVEAVSKEEAFELLRTVQTTCSVGPDGLSSSLLRYEAYSLSEIFK</sequence>
<proteinExistence type="predicted"/>
<protein>
    <submittedName>
        <fullName evidence="3">Reverse transcriptase domain-containing protein</fullName>
    </submittedName>
</protein>
<gene>
    <name evidence="1" type="ORF">ECPE_LOCUS812</name>
</gene>
<dbReference type="Proteomes" id="UP000272942">
    <property type="component" value="Unassembled WGS sequence"/>
</dbReference>
<dbReference type="WBParaSite" id="ECPE_0000081201-mRNA-1">
    <property type="protein sequence ID" value="ECPE_0000081201-mRNA-1"/>
    <property type="gene ID" value="ECPE_0000081201"/>
</dbReference>
<evidence type="ECO:0000313" key="1">
    <source>
        <dbReference type="EMBL" id="VDP29351.1"/>
    </source>
</evidence>
<reference evidence="3" key="1">
    <citation type="submission" date="2016-06" db="UniProtKB">
        <authorList>
            <consortium name="WormBaseParasite"/>
        </authorList>
    </citation>
    <scope>IDENTIFICATION</scope>
</reference>
<keyword evidence="2" id="KW-1185">Reference proteome</keyword>
<dbReference type="AlphaFoldDB" id="A0A183A1H7"/>